<dbReference type="AlphaFoldDB" id="A0A3G1A9C9"/>
<dbReference type="GO" id="GO:0003676">
    <property type="term" value="F:nucleic acid binding"/>
    <property type="evidence" value="ECO:0007669"/>
    <property type="project" value="InterPro"/>
</dbReference>
<evidence type="ECO:0000313" key="3">
    <source>
        <dbReference type="Proteomes" id="UP000266720"/>
    </source>
</evidence>
<dbReference type="PANTHER" id="PTHR14911">
    <property type="entry name" value="THUMP DOMAIN-CONTAINING"/>
    <property type="match status" value="1"/>
</dbReference>
<proteinExistence type="predicted"/>
<keyword evidence="2" id="KW-0808">Transferase</keyword>
<dbReference type="Gene3D" id="3.40.50.150">
    <property type="entry name" value="Vaccinia Virus protein VP39"/>
    <property type="match status" value="1"/>
</dbReference>
<dbReference type="GO" id="GO:0016423">
    <property type="term" value="F:tRNA (guanine) methyltransferase activity"/>
    <property type="evidence" value="ECO:0007669"/>
    <property type="project" value="TreeGrafter"/>
</dbReference>
<dbReference type="EMBL" id="CP007493">
    <property type="protein sequence ID" value="AJB42995.1"/>
    <property type="molecule type" value="Genomic_DNA"/>
</dbReference>
<dbReference type="Pfam" id="PF01170">
    <property type="entry name" value="UPF0020"/>
    <property type="match status" value="1"/>
</dbReference>
<dbReference type="GeneID" id="25407372"/>
<name>A0A3G1A9C9_9CREN</name>
<feature type="domain" description="Ribosomal RNA large subunit methyltransferase K/L-like methyltransferase" evidence="1">
    <location>
        <begin position="182"/>
        <end position="333"/>
    </location>
</feature>
<dbReference type="GO" id="GO:0030488">
    <property type="term" value="P:tRNA methylation"/>
    <property type="evidence" value="ECO:0007669"/>
    <property type="project" value="TreeGrafter"/>
</dbReference>
<dbReference type="InterPro" id="IPR000241">
    <property type="entry name" value="RlmKL-like_Mtase"/>
</dbReference>
<evidence type="ECO:0000313" key="2">
    <source>
        <dbReference type="EMBL" id="AJB42995.1"/>
    </source>
</evidence>
<dbReference type="InterPro" id="IPR002052">
    <property type="entry name" value="DNA_methylase_N6_adenine_CS"/>
</dbReference>
<keyword evidence="2" id="KW-0489">Methyltransferase</keyword>
<dbReference type="InterPro" id="IPR029063">
    <property type="entry name" value="SAM-dependent_MTases_sf"/>
</dbReference>
<protein>
    <submittedName>
        <fullName evidence="2">Putative RNA methylase</fullName>
    </submittedName>
</protein>
<gene>
    <name evidence="2" type="ORF">TCARB_1959</name>
</gene>
<dbReference type="STRING" id="697581.TCARB_1959"/>
<accession>A0A3G1A9C9</accession>
<reference evidence="3" key="1">
    <citation type="book" date="2010" name="EXTREMOPHILES" publisher="0:0-0">
        <title>Complete genome sequences of ten hyperthermophilic archaea reveal their metabolic capabilities and possible ecological roles.</title>
        <editorList>
            <person name="?"/>
        </editorList>
        <authorList>
            <person name="Ravin N.V."/>
            <person name="Mardanov A.V."/>
            <person name="Bonch-Osmolovskaya E.A."/>
            <person name="Skryabin K.G."/>
        </authorList>
    </citation>
    <scope>NUCLEOTIDE SEQUENCE [LARGE SCALE GENOMIC DNA]</scope>
    <source>
        <strain evidence="3">1505</strain>
    </source>
</reference>
<dbReference type="KEGG" id="tcb:TCARB_1959"/>
<organism evidence="2 3">
    <name type="scientific">Thermofilum adornatum 1505</name>
    <dbReference type="NCBI Taxonomy" id="697581"/>
    <lineage>
        <taxon>Archaea</taxon>
        <taxon>Thermoproteota</taxon>
        <taxon>Thermoprotei</taxon>
        <taxon>Thermofilales</taxon>
        <taxon>Thermofilaceae</taxon>
        <taxon>Thermofilum</taxon>
    </lineage>
</organism>
<evidence type="ECO:0000259" key="1">
    <source>
        <dbReference type="Pfam" id="PF01170"/>
    </source>
</evidence>
<dbReference type="PANTHER" id="PTHR14911:SF13">
    <property type="entry name" value="TRNA (GUANINE(6)-N2)-METHYLTRANSFERASE THUMP3"/>
    <property type="match status" value="1"/>
</dbReference>
<dbReference type="Proteomes" id="UP000266720">
    <property type="component" value="Chromosome"/>
</dbReference>
<dbReference type="PROSITE" id="PS00092">
    <property type="entry name" value="N6_MTASE"/>
    <property type="match status" value="1"/>
</dbReference>
<dbReference type="CDD" id="cd02440">
    <property type="entry name" value="AdoMet_MTases"/>
    <property type="match status" value="1"/>
</dbReference>
<dbReference type="RefSeq" id="WP_052887298.1">
    <property type="nucleotide sequence ID" value="NZ_CP007493.1"/>
</dbReference>
<dbReference type="SUPFAM" id="SSF53335">
    <property type="entry name" value="S-adenosyl-L-methionine-dependent methyltransferases"/>
    <property type="match status" value="1"/>
</dbReference>
<sequence length="361" mass="41560">MNRNDPLYAIYVRFCLSKCNLYEVLRKIENLFTSKPTIYFDRLILFTASDLGLLIERLYSTSCTEDLYWVIASERLDSLLSERETQKRIAEILVENIKWKKSYNVDFLDIGRLVPPSIKNDLRSKLILDISEKLSPGKPYVSRSNPSIDFRFIFLDDNRALVAILLKKYRKDRFQYRWTEKRPYSQPSALTPYHSLVLFNLASAKPCGNDSCIDFSEPFLDPFAGTGSVLIESALQGVYSIGIDLNYKQIRGSRRNIIQLGLHAVVDLVISDSVYMPLRGDSFRAIAFDPPYGRLASTHRRDPSLLLEATLETVRKILKRNGRAVFLSIDKNKISANETNRICEILEHSSLIRHLYVMKNV</sequence>